<evidence type="ECO:0000256" key="7">
    <source>
        <dbReference type="ARBA" id="ARBA00041900"/>
    </source>
</evidence>
<name>A0ABV8KBP8_9BACL</name>
<dbReference type="InterPro" id="IPR002937">
    <property type="entry name" value="Amino_oxidase"/>
</dbReference>
<dbReference type="EMBL" id="JBHSAM010000036">
    <property type="protein sequence ID" value="MFC4103460.1"/>
    <property type="molecule type" value="Genomic_DNA"/>
</dbReference>
<evidence type="ECO:0000259" key="11">
    <source>
        <dbReference type="Pfam" id="PF01593"/>
    </source>
</evidence>
<evidence type="ECO:0000256" key="10">
    <source>
        <dbReference type="RuleBase" id="RU362075"/>
    </source>
</evidence>
<comment type="caution">
    <text evidence="12">The sequence shown here is derived from an EMBL/GenBank/DDBJ whole genome shotgun (WGS) entry which is preliminary data.</text>
</comment>
<evidence type="ECO:0000256" key="1">
    <source>
        <dbReference type="ARBA" id="ARBA00001974"/>
    </source>
</evidence>
<comment type="cofactor">
    <cofactor evidence="1">
        <name>FAD</name>
        <dbReference type="ChEBI" id="CHEBI:57692"/>
    </cofactor>
</comment>
<organism evidence="12 13">
    <name type="scientific">Paenibacillus xanthanilyticus</name>
    <dbReference type="NCBI Taxonomy" id="1783531"/>
    <lineage>
        <taxon>Bacteria</taxon>
        <taxon>Bacillati</taxon>
        <taxon>Bacillota</taxon>
        <taxon>Bacilli</taxon>
        <taxon>Bacillales</taxon>
        <taxon>Paenibacillaceae</taxon>
        <taxon>Paenibacillus</taxon>
    </lineage>
</organism>
<dbReference type="Gene3D" id="3.50.50.60">
    <property type="entry name" value="FAD/NAD(P)-binding domain"/>
    <property type="match status" value="2"/>
</dbReference>
<dbReference type="Pfam" id="PF01593">
    <property type="entry name" value="Amino_oxidase"/>
    <property type="match status" value="1"/>
</dbReference>
<gene>
    <name evidence="12" type="ORF">ACFOZ8_27975</name>
</gene>
<dbReference type="PANTHER" id="PTHR43734:SF7">
    <property type="entry name" value="4,4'-DIAPONEUROSPORENE OXYGENASE"/>
    <property type="match status" value="1"/>
</dbReference>
<dbReference type="SUPFAM" id="SSF51905">
    <property type="entry name" value="FAD/NAD(P)-binding domain"/>
    <property type="match status" value="1"/>
</dbReference>
<evidence type="ECO:0000313" key="12">
    <source>
        <dbReference type="EMBL" id="MFC4103460.1"/>
    </source>
</evidence>
<dbReference type="PANTHER" id="PTHR43734">
    <property type="entry name" value="PHYTOENE DESATURASE"/>
    <property type="match status" value="1"/>
</dbReference>
<proteinExistence type="inferred from homology"/>
<dbReference type="InterPro" id="IPR036188">
    <property type="entry name" value="FAD/NAD-bd_sf"/>
</dbReference>
<reference evidence="13" key="1">
    <citation type="journal article" date="2019" name="Int. J. Syst. Evol. Microbiol.">
        <title>The Global Catalogue of Microorganisms (GCM) 10K type strain sequencing project: providing services to taxonomists for standard genome sequencing and annotation.</title>
        <authorList>
            <consortium name="The Broad Institute Genomics Platform"/>
            <consortium name="The Broad Institute Genome Sequencing Center for Infectious Disease"/>
            <person name="Wu L."/>
            <person name="Ma J."/>
        </authorList>
    </citation>
    <scope>NUCLEOTIDE SEQUENCE [LARGE SCALE GENOMIC DNA]</scope>
    <source>
        <strain evidence="13">IBRC-M 10987</strain>
    </source>
</reference>
<dbReference type="NCBIfam" id="TIGR02734">
    <property type="entry name" value="crtI_fam"/>
    <property type="match status" value="1"/>
</dbReference>
<accession>A0ABV8KBP8</accession>
<sequence>MSDIPKKVVVIGGGIGGLAAAIRLRADGREVVVLEKNERAGGKLNIRSGQGFTFDTGPSSLTMPWVLERLFASAGRQLTDYVTLTRVEPQRRALFEDGTELDLSGDLARLLDAIGAVSPQDRKRLLPYLEHARRLYDLSLKSFYKHSLSGPPDLRQLHSLKERLAMEARKTVARTTAHYFQDSRIRQLFHTFTAQSGSSPLAAPAMLSQLAFMQLGLGLYYVEGGMYNIARAMLTLLDELGVEVRTNAEVESIVVDRGAAVGVRVRGGEFMLADAVVCNREAIPAHSTLLSEHPRREQAVRKLARFEPSASAHILLLGVGRPYPNLRHHNYFMSEDPEREYRRVFHEKLPAEDPTVYVGISSKTDKTQAPEGKENWVVITHVPPIGEGESWSYRRDYYRDLVLDKLERMGASGLRAAIEFEYDFIPDDLQALYGATGGSLYGVAADKKKNGGFKIPTRSAIVDKLYFVGGSTHPGGGIPMTALGGQLAADLIRNDFAAQTVISM</sequence>
<evidence type="ECO:0000256" key="8">
    <source>
        <dbReference type="ARBA" id="ARBA00042619"/>
    </source>
</evidence>
<comment type="similarity">
    <text evidence="5">Belongs to the carotenoid/retinoid oxidoreductase family. CrtP subfamily.</text>
</comment>
<evidence type="ECO:0000256" key="2">
    <source>
        <dbReference type="ARBA" id="ARBA00022746"/>
    </source>
</evidence>
<feature type="domain" description="Amine oxidase" evidence="11">
    <location>
        <begin position="15"/>
        <end position="492"/>
    </location>
</feature>
<evidence type="ECO:0000256" key="4">
    <source>
        <dbReference type="ARBA" id="ARBA00037901"/>
    </source>
</evidence>
<evidence type="ECO:0000256" key="6">
    <source>
        <dbReference type="ARBA" id="ARBA00039159"/>
    </source>
</evidence>
<evidence type="ECO:0000313" key="13">
    <source>
        <dbReference type="Proteomes" id="UP001595715"/>
    </source>
</evidence>
<keyword evidence="3 10" id="KW-0560">Oxidoreductase</keyword>
<protein>
    <recommendedName>
        <fullName evidence="6">4,4'-diaponeurosporene oxygenase</fullName>
    </recommendedName>
    <alternativeName>
        <fullName evidence="7">4,4'-diaponeurosporene oxidase</fullName>
    </alternativeName>
    <alternativeName>
        <fullName evidence="8">Carotenoid oxidase</fullName>
    </alternativeName>
</protein>
<keyword evidence="13" id="KW-1185">Reference proteome</keyword>
<comment type="catalytic activity">
    <reaction evidence="9">
        <text>all-trans-4,4'-diaponeurosporene + 2 AH2 + 2 O2 = 4,4'-diaponeurosporenal + 2 A + 3 H2O</text>
        <dbReference type="Rhea" id="RHEA:56104"/>
        <dbReference type="ChEBI" id="CHEBI:13193"/>
        <dbReference type="ChEBI" id="CHEBI:15377"/>
        <dbReference type="ChEBI" id="CHEBI:15379"/>
        <dbReference type="ChEBI" id="CHEBI:17499"/>
        <dbReference type="ChEBI" id="CHEBI:62743"/>
        <dbReference type="ChEBI" id="CHEBI:79065"/>
    </reaction>
</comment>
<evidence type="ECO:0000256" key="5">
    <source>
        <dbReference type="ARBA" id="ARBA00038194"/>
    </source>
</evidence>
<keyword evidence="2 10" id="KW-0125">Carotenoid biosynthesis</keyword>
<dbReference type="RefSeq" id="WP_377722057.1">
    <property type="nucleotide sequence ID" value="NZ_JBHSAM010000036.1"/>
</dbReference>
<evidence type="ECO:0000256" key="9">
    <source>
        <dbReference type="ARBA" id="ARBA00048532"/>
    </source>
</evidence>
<evidence type="ECO:0000256" key="3">
    <source>
        <dbReference type="ARBA" id="ARBA00023002"/>
    </source>
</evidence>
<dbReference type="Proteomes" id="UP001595715">
    <property type="component" value="Unassembled WGS sequence"/>
</dbReference>
<dbReference type="InterPro" id="IPR014105">
    <property type="entry name" value="Carotenoid/retinoid_OxRdtase"/>
</dbReference>
<comment type="pathway">
    <text evidence="4">Carotenoid biosynthesis; staphyloxanthin biosynthesis; staphyloxanthin from farnesyl diphosphate: step 3/5.</text>
</comment>